<feature type="domain" description="Clp R" evidence="7">
    <location>
        <begin position="10"/>
        <end position="151"/>
    </location>
</feature>
<dbReference type="InterPro" id="IPR041546">
    <property type="entry name" value="ClpA/ClpB_AAA_lid"/>
</dbReference>
<dbReference type="EMBL" id="CCXZ01000190">
    <property type="protein sequence ID" value="CEG19111.1"/>
    <property type="molecule type" value="Genomic_DNA"/>
</dbReference>
<sequence>MAEISRSSLFGKLNPLAYRGIESATVFCKLRGNPYVELVHWLHQLLQLQDSDLHRIIRHFQLNPSTLARDVTAALDGLPRGSTAVTDLSANVEEAVERGWVYASLGFGEAQVRTGYLVVGMLSVRGLRHALLAISKEFDKLKPAVLNERFAEIVAGSPEDGLLPSDGFSLGQAAAPGETSGAIAPAALGKQEALKKFTTDLTAQAREGKLDPIIGRDDEIRQVVDILMRRRQNNPILVGEAGVGKTAVVEGFAQRIARGDVPPALKDVQLRALDVGLLQAGASMKGEFEQRLRAVIDEVQASPKPIILFVDETHTLIGAGGAAGTGDAANLLKPALARGTLRTVGATTFAEYKKYIEKDPALTRRFQAVQVDEPDESKAVRMMRGVASMMEQHHRVQILDEALEAAVKLSHRYIPARQLPDKSVSLLDTACARVAVSLHATPAEVDDSRRRIESLDTEQAIIERERAIGIVVEERAAACAGLLESEHGRLQALEQRWVAEKALVDELLSLRAQLRSDNAPVEGTGSALEAEADTAQAASGDIAVLDAPVQVDRDTLLARLQLVQAGLGALQGESPLILPTVDHQAVAAVVADWTGIPVGRMARDEIDTVLRLPELLAKRVIGQDHAMEMIAKRIQTSRAGLDNPDKPIGVFLLAGTSGVGKTETALALAETLYGGEQNLITINMSEYQEAHTVSSLKGAPPGYVGYGEGGVLTEAVRRKPYSVVLLDEVEKAHPDVHELFFQVFDKGWMEDGEGRRIDFRNTLIILTSNAGTDLIASLCKDPDLMPDPEGMAKAIREPLLKVFPPALLGRLVAIPYYPLSNAMLGQIVRLQLNRIKTRIGERYKIPFDYDDSVVELVISRCTESESGGRMIDAILTNSVLPEISREFLERVNSGDPVLRIELGACDRSFVYDFLKNRHQETKNGNL</sequence>
<dbReference type="GO" id="GO:0034605">
    <property type="term" value="P:cellular response to heat"/>
    <property type="evidence" value="ECO:0007669"/>
    <property type="project" value="TreeGrafter"/>
</dbReference>
<dbReference type="PROSITE" id="PS00870">
    <property type="entry name" value="CLPAB_1"/>
    <property type="match status" value="1"/>
</dbReference>
<dbReference type="InterPro" id="IPR036628">
    <property type="entry name" value="Clp_N_dom_sf"/>
</dbReference>
<dbReference type="Pfam" id="PF23569">
    <property type="entry name" value="NBD_SMAX1"/>
    <property type="match status" value="1"/>
</dbReference>
<dbReference type="Gene3D" id="3.40.50.300">
    <property type="entry name" value="P-loop containing nucleotide triphosphate hydrolases"/>
    <property type="match status" value="3"/>
</dbReference>
<dbReference type="Gene3D" id="1.10.1780.10">
    <property type="entry name" value="Clp, N-terminal domain"/>
    <property type="match status" value="1"/>
</dbReference>
<dbReference type="CDD" id="cd00009">
    <property type="entry name" value="AAA"/>
    <property type="match status" value="1"/>
</dbReference>
<dbReference type="InterPro" id="IPR027417">
    <property type="entry name" value="P-loop_NTPase"/>
</dbReference>
<evidence type="ECO:0000313" key="8">
    <source>
        <dbReference type="EMBL" id="CEG19111.1"/>
    </source>
</evidence>
<keyword evidence="9" id="KW-1185">Reference proteome</keyword>
<dbReference type="Pfam" id="PF10431">
    <property type="entry name" value="ClpB_D2-small"/>
    <property type="match status" value="1"/>
</dbReference>
<dbReference type="GO" id="GO:0005737">
    <property type="term" value="C:cytoplasm"/>
    <property type="evidence" value="ECO:0007669"/>
    <property type="project" value="TreeGrafter"/>
</dbReference>
<comment type="caution">
    <text evidence="8">The sequence shown here is derived from an EMBL/GenBank/DDBJ whole genome shotgun (WGS) entry which is preliminary data.</text>
</comment>
<dbReference type="InterPro" id="IPR003959">
    <property type="entry name" value="ATPase_AAA_core"/>
</dbReference>
<evidence type="ECO:0000256" key="6">
    <source>
        <dbReference type="PROSITE-ProRule" id="PRU01251"/>
    </source>
</evidence>
<evidence type="ECO:0000256" key="2">
    <source>
        <dbReference type="ARBA" id="ARBA00022737"/>
    </source>
</evidence>
<dbReference type="SMART" id="SM01086">
    <property type="entry name" value="ClpB_D2-small"/>
    <property type="match status" value="1"/>
</dbReference>
<dbReference type="PROSITE" id="PS51903">
    <property type="entry name" value="CLP_R"/>
    <property type="match status" value="1"/>
</dbReference>
<evidence type="ECO:0000259" key="7">
    <source>
        <dbReference type="PROSITE" id="PS51903"/>
    </source>
</evidence>
<organism evidence="8 9">
    <name type="scientific">Xanthomonas citri pv. citri</name>
    <dbReference type="NCBI Taxonomy" id="611301"/>
    <lineage>
        <taxon>Bacteria</taxon>
        <taxon>Pseudomonadati</taxon>
        <taxon>Pseudomonadota</taxon>
        <taxon>Gammaproteobacteria</taxon>
        <taxon>Lysobacterales</taxon>
        <taxon>Lysobacteraceae</taxon>
        <taxon>Xanthomonas</taxon>
    </lineage>
</organism>
<proteinExistence type="inferred from homology"/>
<keyword evidence="2 6" id="KW-0677">Repeat</keyword>
<dbReference type="RefSeq" id="WP_040258874.1">
    <property type="nucleotide sequence ID" value="NZ_LN647967.1"/>
</dbReference>
<dbReference type="PROSITE" id="PS00871">
    <property type="entry name" value="CLPAB_2"/>
    <property type="match status" value="1"/>
</dbReference>
<dbReference type="Gene3D" id="1.10.8.60">
    <property type="match status" value="1"/>
</dbReference>
<dbReference type="Pfam" id="PF17871">
    <property type="entry name" value="AAA_lid_9"/>
    <property type="match status" value="1"/>
</dbReference>
<evidence type="ECO:0000256" key="3">
    <source>
        <dbReference type="ARBA" id="ARBA00022741"/>
    </source>
</evidence>
<dbReference type="SUPFAM" id="SSF52540">
    <property type="entry name" value="P-loop containing nucleoside triphosphate hydrolases"/>
    <property type="match status" value="2"/>
</dbReference>
<dbReference type="PANTHER" id="PTHR11638">
    <property type="entry name" value="ATP-DEPENDENT CLP PROTEASE"/>
    <property type="match status" value="1"/>
</dbReference>
<gene>
    <name evidence="8" type="primary">clpV</name>
    <name evidence="8" type="ORF">XAC3562_910003</name>
</gene>
<dbReference type="FunFam" id="3.40.50.300:FF:000010">
    <property type="entry name" value="Chaperone clpB 1, putative"/>
    <property type="match status" value="1"/>
</dbReference>
<dbReference type="PANTHER" id="PTHR11638:SF184">
    <property type="entry name" value="ATPASE WITH CHAPERONE ACTIVITY"/>
    <property type="match status" value="1"/>
</dbReference>
<dbReference type="InterPro" id="IPR004176">
    <property type="entry name" value="Clp_R_N"/>
</dbReference>
<name>A0A0U5FKL6_XANCI</name>
<evidence type="ECO:0000256" key="5">
    <source>
        <dbReference type="ARBA" id="ARBA00023186"/>
    </source>
</evidence>
<dbReference type="InterPro" id="IPR050130">
    <property type="entry name" value="ClpA_ClpB"/>
</dbReference>
<evidence type="ECO:0000313" key="9">
    <source>
        <dbReference type="Proteomes" id="UP000052230"/>
    </source>
</evidence>
<comment type="similarity">
    <text evidence="1">Belongs to the ClpA/ClpB family.</text>
</comment>
<dbReference type="InterPro" id="IPR058680">
    <property type="entry name" value="NBD_SMAX1-like"/>
</dbReference>
<dbReference type="SMART" id="SM00382">
    <property type="entry name" value="AAA"/>
    <property type="match status" value="2"/>
</dbReference>
<dbReference type="Pfam" id="PF07724">
    <property type="entry name" value="AAA_2"/>
    <property type="match status" value="1"/>
</dbReference>
<dbReference type="InterPro" id="IPR001270">
    <property type="entry name" value="ClpA/B"/>
</dbReference>
<dbReference type="NCBIfam" id="TIGR03345">
    <property type="entry name" value="VI_ClpV1"/>
    <property type="match status" value="1"/>
</dbReference>
<dbReference type="AlphaFoldDB" id="A0A0U5FKL6"/>
<dbReference type="GO" id="GO:0016887">
    <property type="term" value="F:ATP hydrolysis activity"/>
    <property type="evidence" value="ECO:0007669"/>
    <property type="project" value="InterPro"/>
</dbReference>
<dbReference type="PRINTS" id="PR00300">
    <property type="entry name" value="CLPPROTEASEA"/>
</dbReference>
<dbReference type="SUPFAM" id="SSF81923">
    <property type="entry name" value="Double Clp-N motif"/>
    <property type="match status" value="1"/>
</dbReference>
<evidence type="ECO:0000256" key="4">
    <source>
        <dbReference type="ARBA" id="ARBA00022840"/>
    </source>
</evidence>
<evidence type="ECO:0000256" key="1">
    <source>
        <dbReference type="ARBA" id="ARBA00008675"/>
    </source>
</evidence>
<dbReference type="InterPro" id="IPR028299">
    <property type="entry name" value="ClpA/B_CS2"/>
</dbReference>
<keyword evidence="3" id="KW-0547">Nucleotide-binding</keyword>
<dbReference type="Proteomes" id="UP000052230">
    <property type="component" value="Unassembled WGS sequence"/>
</dbReference>
<protein>
    <submittedName>
        <fullName evidence="8">Protein ClpV1</fullName>
    </submittedName>
</protein>
<dbReference type="InterPro" id="IPR017729">
    <property type="entry name" value="ATPase_T6SS_ClpV1"/>
</dbReference>
<dbReference type="InterPro" id="IPR018368">
    <property type="entry name" value="ClpA/B_CS1"/>
</dbReference>
<keyword evidence="4" id="KW-0067">ATP-binding</keyword>
<keyword evidence="5" id="KW-0143">Chaperone</keyword>
<dbReference type="InterPro" id="IPR003593">
    <property type="entry name" value="AAA+_ATPase"/>
</dbReference>
<accession>A0A0U5FKL6</accession>
<dbReference type="GO" id="GO:0005524">
    <property type="term" value="F:ATP binding"/>
    <property type="evidence" value="ECO:0007669"/>
    <property type="project" value="UniProtKB-KW"/>
</dbReference>
<reference evidence="8 9" key="1">
    <citation type="submission" date="2014-09" db="EMBL/GenBank/DDBJ databases">
        <authorList>
            <person name="Regsiter A."/>
        </authorList>
    </citation>
    <scope>NUCLEOTIDE SEQUENCE [LARGE SCALE GENOMIC DNA]</scope>
</reference>
<dbReference type="InterPro" id="IPR019489">
    <property type="entry name" value="Clp_ATPase_C"/>
</dbReference>
<dbReference type="FunFam" id="3.40.50.300:FF:000025">
    <property type="entry name" value="ATP-dependent Clp protease subunit"/>
    <property type="match status" value="1"/>
</dbReference>
<dbReference type="CDD" id="cd19499">
    <property type="entry name" value="RecA-like_ClpB_Hsp104-like"/>
    <property type="match status" value="1"/>
</dbReference>